<dbReference type="OMA" id="CCCSHDR"/>
<dbReference type="EMBL" id="KI658392">
    <property type="protein sequence ID" value="ETN82759.1"/>
    <property type="molecule type" value="Genomic_DNA"/>
</dbReference>
<feature type="region of interest" description="Disordered" evidence="1">
    <location>
        <begin position="107"/>
        <end position="236"/>
    </location>
</feature>
<feature type="chain" id="PRO_5004825257" description="ET module" evidence="2">
    <location>
        <begin position="17"/>
        <end position="236"/>
    </location>
</feature>
<accession>W2TM99</accession>
<evidence type="ECO:0000313" key="4">
    <source>
        <dbReference type="Proteomes" id="UP000053676"/>
    </source>
</evidence>
<feature type="compositionally biased region" description="Basic and acidic residues" evidence="1">
    <location>
        <begin position="167"/>
        <end position="195"/>
    </location>
</feature>
<proteinExistence type="predicted"/>
<dbReference type="PANTHER" id="PTHR21749:SF4">
    <property type="entry name" value="PRION-LIKE-(Q_N-RICH)-DOMAIN-BEARING PROTEIN"/>
    <property type="match status" value="1"/>
</dbReference>
<evidence type="ECO:0000313" key="3">
    <source>
        <dbReference type="EMBL" id="ETN82759.1"/>
    </source>
</evidence>
<dbReference type="SUPFAM" id="SSF57302">
    <property type="entry name" value="Snake toxin-like"/>
    <property type="match status" value="1"/>
</dbReference>
<dbReference type="InterPro" id="IPR045860">
    <property type="entry name" value="Snake_toxin-like_sf"/>
</dbReference>
<reference evidence="4" key="1">
    <citation type="journal article" date="2014" name="Nat. Genet.">
        <title>Genome of the human hookworm Necator americanus.</title>
        <authorList>
            <person name="Tang Y.T."/>
            <person name="Gao X."/>
            <person name="Rosa B.A."/>
            <person name="Abubucker S."/>
            <person name="Hallsworth-Pepin K."/>
            <person name="Martin J."/>
            <person name="Tyagi R."/>
            <person name="Heizer E."/>
            <person name="Zhang X."/>
            <person name="Bhonagiri-Palsikar V."/>
            <person name="Minx P."/>
            <person name="Warren W.C."/>
            <person name="Wang Q."/>
            <person name="Zhan B."/>
            <person name="Hotez P.J."/>
            <person name="Sternberg P.W."/>
            <person name="Dougall A."/>
            <person name="Gaze S.T."/>
            <person name="Mulvenna J."/>
            <person name="Sotillo J."/>
            <person name="Ranganathan S."/>
            <person name="Rabelo E.M."/>
            <person name="Wilson R.K."/>
            <person name="Felgner P.L."/>
            <person name="Bethony J."/>
            <person name="Hawdon J.M."/>
            <person name="Gasser R.B."/>
            <person name="Loukas A."/>
            <person name="Mitreva M."/>
        </authorList>
    </citation>
    <scope>NUCLEOTIDE SEQUENCE [LARGE SCALE GENOMIC DNA]</scope>
</reference>
<dbReference type="AlphaFoldDB" id="W2TM99"/>
<feature type="signal peptide" evidence="2">
    <location>
        <begin position="1"/>
        <end position="16"/>
    </location>
</feature>
<feature type="compositionally biased region" description="Low complexity" evidence="1">
    <location>
        <begin position="217"/>
        <end position="228"/>
    </location>
</feature>
<evidence type="ECO:0008006" key="5">
    <source>
        <dbReference type="Google" id="ProtNLM"/>
    </source>
</evidence>
<evidence type="ECO:0000256" key="1">
    <source>
        <dbReference type="SAM" id="MobiDB-lite"/>
    </source>
</evidence>
<evidence type="ECO:0000256" key="2">
    <source>
        <dbReference type="SAM" id="SignalP"/>
    </source>
</evidence>
<dbReference type="KEGG" id="nai:NECAME_07819"/>
<dbReference type="OrthoDB" id="5847782at2759"/>
<feature type="compositionally biased region" description="Low complexity" evidence="1">
    <location>
        <begin position="120"/>
        <end position="147"/>
    </location>
</feature>
<keyword evidence="4" id="KW-1185">Reference proteome</keyword>
<dbReference type="STRING" id="51031.W2TM99"/>
<name>W2TM99_NECAM</name>
<gene>
    <name evidence="3" type="ORF">NECAME_07819</name>
</gene>
<dbReference type="Gene3D" id="2.10.60.10">
    <property type="entry name" value="CD59"/>
    <property type="match status" value="1"/>
</dbReference>
<feature type="compositionally biased region" description="Basic and acidic residues" evidence="1">
    <location>
        <begin position="203"/>
        <end position="216"/>
    </location>
</feature>
<dbReference type="PANTHER" id="PTHR21749">
    <property type="entry name" value="PRION-LIKE- Q/N-RICH -DOMAIN-BEARING PROTEIN PROTEIN 24"/>
    <property type="match status" value="1"/>
</dbReference>
<protein>
    <recommendedName>
        <fullName evidence="5">ET module</fullName>
    </recommendedName>
</protein>
<sequence length="236" mass="25467">MFVLALFLAVFPAAYSLTCYNGMKLVRMQSVGDSVEECPSGAYCYNMTASAALIVDVVKAGCSTWRCMLARDKCISTTFQMVPVSLCCCSHDRCNVGGNPVFDQSNSGGNTVGWGDDSQGGYNDNNNNNNNNNNNYNGWGNNNNDNNADGSTVAPLPAGGRGFSPKQIEDRFKDFDVDDHSHGDGNEEVFEKVDVRFTTPSTRGDRRGSSSSDRRGSSSSNRQGSQSDAGREIELV</sequence>
<organism evidence="3 4">
    <name type="scientific">Necator americanus</name>
    <name type="common">Human hookworm</name>
    <dbReference type="NCBI Taxonomy" id="51031"/>
    <lineage>
        <taxon>Eukaryota</taxon>
        <taxon>Metazoa</taxon>
        <taxon>Ecdysozoa</taxon>
        <taxon>Nematoda</taxon>
        <taxon>Chromadorea</taxon>
        <taxon>Rhabditida</taxon>
        <taxon>Rhabditina</taxon>
        <taxon>Rhabditomorpha</taxon>
        <taxon>Strongyloidea</taxon>
        <taxon>Ancylostomatidae</taxon>
        <taxon>Bunostominae</taxon>
        <taxon>Necator</taxon>
    </lineage>
</organism>
<dbReference type="Proteomes" id="UP000053676">
    <property type="component" value="Unassembled WGS sequence"/>
</dbReference>
<keyword evidence="2" id="KW-0732">Signal</keyword>